<dbReference type="EMBL" id="BARV01000584">
    <property type="protein sequence ID" value="GAI00199.1"/>
    <property type="molecule type" value="Genomic_DNA"/>
</dbReference>
<accession>X1M1C6</accession>
<reference evidence="1" key="1">
    <citation type="journal article" date="2014" name="Front. Microbiol.">
        <title>High frequency of phylogenetically diverse reductive dehalogenase-homologous genes in deep subseafloor sedimentary metagenomes.</title>
        <authorList>
            <person name="Kawai M."/>
            <person name="Futagami T."/>
            <person name="Toyoda A."/>
            <person name="Takaki Y."/>
            <person name="Nishi S."/>
            <person name="Hori S."/>
            <person name="Arai W."/>
            <person name="Tsubouchi T."/>
            <person name="Morono Y."/>
            <person name="Uchiyama I."/>
            <person name="Ito T."/>
            <person name="Fujiyama A."/>
            <person name="Inagaki F."/>
            <person name="Takami H."/>
        </authorList>
    </citation>
    <scope>NUCLEOTIDE SEQUENCE</scope>
    <source>
        <strain evidence="1">Expedition CK06-06</strain>
    </source>
</reference>
<name>X1M1C6_9ZZZZ</name>
<proteinExistence type="predicted"/>
<gene>
    <name evidence="1" type="ORF">S06H3_02101</name>
</gene>
<comment type="caution">
    <text evidence="1">The sequence shown here is derived from an EMBL/GenBank/DDBJ whole genome shotgun (WGS) entry which is preliminary data.</text>
</comment>
<protein>
    <submittedName>
        <fullName evidence="1">Uncharacterized protein</fullName>
    </submittedName>
</protein>
<sequence>MNASKKRYDNKHRVTRIFLADYQLLKELSVRAGISMAECLHKLITRQPEVARQVPVTQPAFEVRAQPAFEVTAPVALRLRLKPAIATNGSKVTAFRIKPKGVRYD</sequence>
<evidence type="ECO:0000313" key="1">
    <source>
        <dbReference type="EMBL" id="GAI00199.1"/>
    </source>
</evidence>
<organism evidence="1">
    <name type="scientific">marine sediment metagenome</name>
    <dbReference type="NCBI Taxonomy" id="412755"/>
    <lineage>
        <taxon>unclassified sequences</taxon>
        <taxon>metagenomes</taxon>
        <taxon>ecological metagenomes</taxon>
    </lineage>
</organism>
<dbReference type="AlphaFoldDB" id="X1M1C6"/>